<dbReference type="GO" id="GO:0006261">
    <property type="term" value="P:DNA-templated DNA replication"/>
    <property type="evidence" value="ECO:0007669"/>
    <property type="project" value="TreeGrafter"/>
</dbReference>
<evidence type="ECO:0000256" key="2">
    <source>
        <dbReference type="ARBA" id="ARBA00014363"/>
    </source>
</evidence>
<proteinExistence type="predicted"/>
<dbReference type="NCBIfam" id="TIGR00678">
    <property type="entry name" value="holB"/>
    <property type="match status" value="1"/>
</dbReference>
<feature type="domain" description="DNA polymerase III delta subunit C-terminal" evidence="8">
    <location>
        <begin position="218"/>
        <end position="329"/>
    </location>
</feature>
<dbReference type="GO" id="GO:0003677">
    <property type="term" value="F:DNA binding"/>
    <property type="evidence" value="ECO:0007669"/>
    <property type="project" value="InterPro"/>
</dbReference>
<evidence type="ECO:0000259" key="8">
    <source>
        <dbReference type="Pfam" id="PF09115"/>
    </source>
</evidence>
<name>A0A1W1IBH2_9BACT</name>
<dbReference type="InterPro" id="IPR015199">
    <property type="entry name" value="DNA_pol_III_delta_C"/>
</dbReference>
<dbReference type="PANTHER" id="PTHR11669:SF8">
    <property type="entry name" value="DNA POLYMERASE III SUBUNIT DELTA"/>
    <property type="match status" value="1"/>
</dbReference>
<keyword evidence="4 9" id="KW-0548">Nucleotidyltransferase</keyword>
<evidence type="ECO:0000313" key="9">
    <source>
        <dbReference type="EMBL" id="SLM50261.1"/>
    </source>
</evidence>
<sequence length="342" mass="38239">MPFDEVIGHEATIAALQTAASGGRLAHAYLFHGDVAIGKRLTASRFAQALNCERMETAKPPDACGLCRSCLQIEARTYPDFFVIEPDRELAVPQIKIEEIRNLEQQMVYRPLVGERKICLIDDADRMTIGASNALLKTLEEPPDHSLFLLVSSRPHALPATIRSRCQQLRFGVPSWTRVEAALIRDREKNPADARLLAVFSEGRIGQAFSADAGQLRTRQREILELVNQQTLQSSALLLTAAESLHKSERAQDTLTWLARWIRDVVFVRVGGDPDQLLFAEHIRALEACARQADTDSLLQLLQDIEQTEQQSGRHVNLQIALENILLRLRDAIFPQTPVPSS</sequence>
<dbReference type="Gene3D" id="3.40.50.300">
    <property type="entry name" value="P-loop containing nucleotide triphosphate hydrolases"/>
    <property type="match status" value="1"/>
</dbReference>
<organism evidence="9 10">
    <name type="scientific">Nitrospira japonica</name>
    <dbReference type="NCBI Taxonomy" id="1325564"/>
    <lineage>
        <taxon>Bacteria</taxon>
        <taxon>Pseudomonadati</taxon>
        <taxon>Nitrospirota</taxon>
        <taxon>Nitrospiria</taxon>
        <taxon>Nitrospirales</taxon>
        <taxon>Nitrospiraceae</taxon>
        <taxon>Nitrospira</taxon>
    </lineage>
</organism>
<keyword evidence="6" id="KW-0239">DNA-directed DNA polymerase</keyword>
<dbReference type="OrthoDB" id="9810148at2"/>
<dbReference type="GO" id="GO:0003887">
    <property type="term" value="F:DNA-directed DNA polymerase activity"/>
    <property type="evidence" value="ECO:0007669"/>
    <property type="project" value="UniProtKB-KW"/>
</dbReference>
<protein>
    <recommendedName>
        <fullName evidence="2">DNA polymerase III subunit delta'</fullName>
        <ecNumber evidence="1">2.7.7.7</ecNumber>
    </recommendedName>
</protein>
<dbReference type="Proteomes" id="UP000192042">
    <property type="component" value="Chromosome I"/>
</dbReference>
<dbReference type="Pfam" id="PF13177">
    <property type="entry name" value="DNA_pol3_delta2"/>
    <property type="match status" value="1"/>
</dbReference>
<reference evidence="9 10" key="1">
    <citation type="submission" date="2017-03" db="EMBL/GenBank/DDBJ databases">
        <authorList>
            <person name="Afonso C.L."/>
            <person name="Miller P.J."/>
            <person name="Scott M.A."/>
            <person name="Spackman E."/>
            <person name="Goraichik I."/>
            <person name="Dimitrov K.M."/>
            <person name="Suarez D.L."/>
            <person name="Swayne D.E."/>
        </authorList>
    </citation>
    <scope>NUCLEOTIDE SEQUENCE [LARGE SCALE GENOMIC DNA]</scope>
    <source>
        <strain evidence="9">Genome sequencing of Nitrospira japonica strain NJ11</strain>
    </source>
</reference>
<evidence type="ECO:0000256" key="6">
    <source>
        <dbReference type="ARBA" id="ARBA00022932"/>
    </source>
</evidence>
<dbReference type="Pfam" id="PF09115">
    <property type="entry name" value="DNApol3-delta_C"/>
    <property type="match status" value="1"/>
</dbReference>
<dbReference type="AlphaFoldDB" id="A0A1W1IBH2"/>
<keyword evidence="10" id="KW-1185">Reference proteome</keyword>
<gene>
    <name evidence="9" type="primary">holB</name>
    <name evidence="9" type="ORF">NSJP_4094</name>
</gene>
<dbReference type="GO" id="GO:0009360">
    <property type="term" value="C:DNA polymerase III complex"/>
    <property type="evidence" value="ECO:0007669"/>
    <property type="project" value="InterPro"/>
</dbReference>
<dbReference type="EMBL" id="LT828648">
    <property type="protein sequence ID" value="SLM50261.1"/>
    <property type="molecule type" value="Genomic_DNA"/>
</dbReference>
<dbReference type="KEGG" id="nja:NSJP_4094"/>
<evidence type="ECO:0000256" key="3">
    <source>
        <dbReference type="ARBA" id="ARBA00022679"/>
    </source>
</evidence>
<keyword evidence="3 9" id="KW-0808">Transferase</keyword>
<keyword evidence="5" id="KW-0235">DNA replication</keyword>
<dbReference type="EC" id="2.7.7.7" evidence="1"/>
<comment type="catalytic activity">
    <reaction evidence="7">
        <text>DNA(n) + a 2'-deoxyribonucleoside 5'-triphosphate = DNA(n+1) + diphosphate</text>
        <dbReference type="Rhea" id="RHEA:22508"/>
        <dbReference type="Rhea" id="RHEA-COMP:17339"/>
        <dbReference type="Rhea" id="RHEA-COMP:17340"/>
        <dbReference type="ChEBI" id="CHEBI:33019"/>
        <dbReference type="ChEBI" id="CHEBI:61560"/>
        <dbReference type="ChEBI" id="CHEBI:173112"/>
        <dbReference type="EC" id="2.7.7.7"/>
    </reaction>
</comment>
<dbReference type="InterPro" id="IPR050238">
    <property type="entry name" value="DNA_Rep/Repair_Clamp_Loader"/>
</dbReference>
<dbReference type="InterPro" id="IPR027417">
    <property type="entry name" value="P-loop_NTPase"/>
</dbReference>
<dbReference type="RefSeq" id="WP_080888385.1">
    <property type="nucleotide sequence ID" value="NZ_LT828648.1"/>
</dbReference>
<accession>A0A1W1IBH2</accession>
<dbReference type="STRING" id="1325564.NSJP_4094"/>
<evidence type="ECO:0000256" key="4">
    <source>
        <dbReference type="ARBA" id="ARBA00022695"/>
    </source>
</evidence>
<dbReference type="Gene3D" id="1.20.272.10">
    <property type="match status" value="1"/>
</dbReference>
<evidence type="ECO:0000256" key="1">
    <source>
        <dbReference type="ARBA" id="ARBA00012417"/>
    </source>
</evidence>
<dbReference type="SUPFAM" id="SSF52540">
    <property type="entry name" value="P-loop containing nucleoside triphosphate hydrolases"/>
    <property type="match status" value="1"/>
</dbReference>
<dbReference type="GO" id="GO:0008408">
    <property type="term" value="F:3'-5' exonuclease activity"/>
    <property type="evidence" value="ECO:0007669"/>
    <property type="project" value="InterPro"/>
</dbReference>
<evidence type="ECO:0000256" key="5">
    <source>
        <dbReference type="ARBA" id="ARBA00022705"/>
    </source>
</evidence>
<dbReference type="PANTHER" id="PTHR11669">
    <property type="entry name" value="REPLICATION FACTOR C / DNA POLYMERASE III GAMMA-TAU SUBUNIT"/>
    <property type="match status" value="1"/>
</dbReference>
<evidence type="ECO:0000313" key="10">
    <source>
        <dbReference type="Proteomes" id="UP000192042"/>
    </source>
</evidence>
<evidence type="ECO:0000256" key="7">
    <source>
        <dbReference type="ARBA" id="ARBA00049244"/>
    </source>
</evidence>
<dbReference type="InterPro" id="IPR004622">
    <property type="entry name" value="DNA_pol_HolB"/>
</dbReference>